<dbReference type="InterPro" id="IPR012336">
    <property type="entry name" value="Thioredoxin-like_fold"/>
</dbReference>
<evidence type="ECO:0000256" key="2">
    <source>
        <dbReference type="ARBA" id="ARBA00007006"/>
    </source>
</evidence>
<feature type="transmembrane region" description="Helical" evidence="12">
    <location>
        <begin position="340"/>
        <end position="364"/>
    </location>
</feature>
<evidence type="ECO:0000256" key="8">
    <source>
        <dbReference type="ARBA" id="ARBA00023053"/>
    </source>
</evidence>
<keyword evidence="7 12" id="KW-1133">Transmembrane helix</keyword>
<comment type="function">
    <text evidence="12">Na(+)/H(+) antiporter that extrudes sodium in exchange for external protons.</text>
</comment>
<keyword evidence="3 12" id="KW-0813">Transport</keyword>
<dbReference type="NCBIfam" id="TIGR00773">
    <property type="entry name" value="NhaA"/>
    <property type="match status" value="1"/>
</dbReference>
<dbReference type="KEGG" id="sace:GIY23_05910"/>
<dbReference type="AlphaFoldDB" id="A0A5Q3Q3W4"/>
<sequence>MSVPPEKRRTVPARPQLDGQFTASLRRFASTESNSAGLLLAATVLALLWANSPWSASYSAFWETPLAMRLGDAELNLDLRHWVNDGLMVFFFFVVGLEVKREIALGELSSWRRSAVPLCAAITGLLLPAVLFLALNPSGEQAAAWGVVISTDTAFVLGALALTGRRQAARLRIFLLALAVADDVGALSIIALFYTERISLVALALAVAGLVSMLVLRRFQVWRGPAYFVLGVGIWLATYESGVHPTIAGVVIALFVTAHPPRREHVEDAAKLTRAYRQSPNPEFARQARLGIERSVAPNDRLQRLYQPWSSFVIVPIFALANAGIAIDGEIVREALQSRLTLGVVLGLVVGKFVGVSLGALAAVRLRFGAPPPGVGATGLAGAAALSGIGFTISLFIVDLALDDPELADEARLGVLAGSLLAAVLGWSILRASALLAPRSGERKGPPLLNRPVDPDRDHVRGRSDAPLTLVEFADFECPFCGRATGMIAELRAHYGDRLRYVFRHMPLTDVHEHAELAAHAAEAAGAQGQFWEMFDLLFARADALGFDDLVRHAQTLDLDLDRFVADLQHEVHAARVHDDLADAQASGAGGTPTFYVNGRRHDGPHDAASLVAALDAVAPETRS</sequence>
<dbReference type="GO" id="GO:0006885">
    <property type="term" value="P:regulation of pH"/>
    <property type="evidence" value="ECO:0007669"/>
    <property type="project" value="UniProtKB-UniRule"/>
</dbReference>
<evidence type="ECO:0000256" key="4">
    <source>
        <dbReference type="ARBA" id="ARBA00022449"/>
    </source>
</evidence>
<organism evidence="14 15">
    <name type="scientific">Allosaccharopolyspora coralli</name>
    <dbReference type="NCBI Taxonomy" id="2665642"/>
    <lineage>
        <taxon>Bacteria</taxon>
        <taxon>Bacillati</taxon>
        <taxon>Actinomycetota</taxon>
        <taxon>Actinomycetes</taxon>
        <taxon>Pseudonocardiales</taxon>
        <taxon>Pseudonocardiaceae</taxon>
        <taxon>Allosaccharopolyspora</taxon>
    </lineage>
</organism>
<keyword evidence="9 12" id="KW-0406">Ion transport</keyword>
<dbReference type="RefSeq" id="WP_154075733.1">
    <property type="nucleotide sequence ID" value="NZ_CP045929.1"/>
</dbReference>
<evidence type="ECO:0000256" key="7">
    <source>
        <dbReference type="ARBA" id="ARBA00022989"/>
    </source>
</evidence>
<dbReference type="Gene3D" id="1.20.1530.10">
    <property type="entry name" value="Na+/H+ antiporter like domain"/>
    <property type="match status" value="1"/>
</dbReference>
<comment type="subcellular location">
    <subcellularLocation>
        <location evidence="1">Cell inner membrane</location>
        <topology evidence="1">Multi-pass membrane protein</topology>
    </subcellularLocation>
    <subcellularLocation>
        <location evidence="12">Cell membrane</location>
        <topology evidence="12">Multi-pass membrane protein</topology>
    </subcellularLocation>
</comment>
<evidence type="ECO:0000313" key="14">
    <source>
        <dbReference type="EMBL" id="QGK69132.1"/>
    </source>
</evidence>
<evidence type="ECO:0000256" key="3">
    <source>
        <dbReference type="ARBA" id="ARBA00022448"/>
    </source>
</evidence>
<dbReference type="Pfam" id="PF13462">
    <property type="entry name" value="Thioredoxin_4"/>
    <property type="match status" value="1"/>
</dbReference>
<dbReference type="EMBL" id="CP045929">
    <property type="protein sequence ID" value="QGK69132.1"/>
    <property type="molecule type" value="Genomic_DNA"/>
</dbReference>
<evidence type="ECO:0000256" key="9">
    <source>
        <dbReference type="ARBA" id="ARBA00023065"/>
    </source>
</evidence>
<evidence type="ECO:0000256" key="1">
    <source>
        <dbReference type="ARBA" id="ARBA00004429"/>
    </source>
</evidence>
<feature type="transmembrane region" description="Helical" evidence="12">
    <location>
        <begin position="142"/>
        <end position="162"/>
    </location>
</feature>
<dbReference type="GO" id="GO:0015385">
    <property type="term" value="F:sodium:proton antiporter activity"/>
    <property type="evidence" value="ECO:0007669"/>
    <property type="project" value="UniProtKB-UniRule"/>
</dbReference>
<protein>
    <recommendedName>
        <fullName evidence="12">Na(+)/H(+) antiporter NhaA</fullName>
    </recommendedName>
    <alternativeName>
        <fullName evidence="12">Sodium/proton antiporter NhaA</fullName>
    </alternativeName>
</protein>
<dbReference type="PROSITE" id="PS51352">
    <property type="entry name" value="THIOREDOXIN_2"/>
    <property type="match status" value="1"/>
</dbReference>
<keyword evidence="11 12" id="KW-0739">Sodium transport</keyword>
<keyword evidence="5 12" id="KW-1003">Cell membrane</keyword>
<feature type="transmembrane region" description="Helical" evidence="12">
    <location>
        <begin position="200"/>
        <end position="216"/>
    </location>
</feature>
<dbReference type="GO" id="GO:0005886">
    <property type="term" value="C:plasma membrane"/>
    <property type="evidence" value="ECO:0007669"/>
    <property type="project" value="UniProtKB-SubCell"/>
</dbReference>
<evidence type="ECO:0000256" key="10">
    <source>
        <dbReference type="ARBA" id="ARBA00023136"/>
    </source>
</evidence>
<name>A0A5Q3Q3W4_9PSEU</name>
<dbReference type="Pfam" id="PF06965">
    <property type="entry name" value="Na_H_antiport_1"/>
    <property type="match status" value="1"/>
</dbReference>
<dbReference type="InterPro" id="IPR004670">
    <property type="entry name" value="NhaA"/>
</dbReference>
<keyword evidence="8 12" id="KW-0915">Sodium</keyword>
<comment type="catalytic activity">
    <reaction evidence="12">
        <text>Na(+)(in) + 2 H(+)(out) = Na(+)(out) + 2 H(+)(in)</text>
        <dbReference type="Rhea" id="RHEA:29251"/>
        <dbReference type="ChEBI" id="CHEBI:15378"/>
        <dbReference type="ChEBI" id="CHEBI:29101"/>
    </reaction>
</comment>
<evidence type="ECO:0000256" key="11">
    <source>
        <dbReference type="ARBA" id="ARBA00023201"/>
    </source>
</evidence>
<dbReference type="PANTHER" id="PTHR30341">
    <property type="entry name" value="SODIUM ION/PROTON ANTIPORTER NHAA-RELATED"/>
    <property type="match status" value="1"/>
</dbReference>
<evidence type="ECO:0000256" key="6">
    <source>
        <dbReference type="ARBA" id="ARBA00022692"/>
    </source>
</evidence>
<dbReference type="Gene3D" id="3.40.30.10">
    <property type="entry name" value="Glutaredoxin"/>
    <property type="match status" value="1"/>
</dbReference>
<dbReference type="InterPro" id="IPR023171">
    <property type="entry name" value="Na/H_antiporter_dom_sf"/>
</dbReference>
<feature type="transmembrane region" description="Helical" evidence="12">
    <location>
        <begin position="115"/>
        <end position="136"/>
    </location>
</feature>
<dbReference type="Proteomes" id="UP000371041">
    <property type="component" value="Chromosome"/>
</dbReference>
<accession>A0A5Q3Q3W4</accession>
<feature type="domain" description="Thioredoxin" evidence="13">
    <location>
        <begin position="423"/>
        <end position="620"/>
    </location>
</feature>
<feature type="transmembrane region" description="Helical" evidence="12">
    <location>
        <begin position="174"/>
        <end position="194"/>
    </location>
</feature>
<comment type="similarity">
    <text evidence="12">Belongs to the NhaA Na(+)/H(+) (TC 2.A.33) antiporter family.</text>
</comment>
<feature type="transmembrane region" description="Helical" evidence="12">
    <location>
        <begin position="36"/>
        <end position="61"/>
    </location>
</feature>
<dbReference type="HAMAP" id="MF_01844">
    <property type="entry name" value="NhaA"/>
    <property type="match status" value="1"/>
</dbReference>
<feature type="transmembrane region" description="Helical" evidence="12">
    <location>
        <begin position="413"/>
        <end position="430"/>
    </location>
</feature>
<feature type="transmembrane region" description="Helical" evidence="12">
    <location>
        <begin position="376"/>
        <end position="401"/>
    </location>
</feature>
<keyword evidence="6 12" id="KW-0812">Transmembrane</keyword>
<gene>
    <name evidence="12 14" type="primary">nhaA</name>
    <name evidence="14" type="ORF">GIY23_05910</name>
</gene>
<keyword evidence="15" id="KW-1185">Reference proteome</keyword>
<proteinExistence type="inferred from homology"/>
<keyword evidence="10 12" id="KW-0472">Membrane</keyword>
<evidence type="ECO:0000259" key="13">
    <source>
        <dbReference type="PROSITE" id="PS51352"/>
    </source>
</evidence>
<evidence type="ECO:0000256" key="12">
    <source>
        <dbReference type="HAMAP-Rule" id="MF_01844"/>
    </source>
</evidence>
<dbReference type="PANTHER" id="PTHR30341:SF0">
    <property type="entry name" value="NA(+)_H(+) ANTIPORTER NHAA"/>
    <property type="match status" value="1"/>
</dbReference>
<feature type="transmembrane region" description="Helical" evidence="12">
    <location>
        <begin position="309"/>
        <end position="328"/>
    </location>
</feature>
<dbReference type="InterPro" id="IPR036249">
    <property type="entry name" value="Thioredoxin-like_sf"/>
</dbReference>
<dbReference type="SUPFAM" id="SSF52833">
    <property type="entry name" value="Thioredoxin-like"/>
    <property type="match status" value="1"/>
</dbReference>
<feature type="transmembrane region" description="Helical" evidence="12">
    <location>
        <begin position="81"/>
        <end position="99"/>
    </location>
</feature>
<reference evidence="15" key="1">
    <citation type="submission" date="2019-11" db="EMBL/GenBank/DDBJ databases">
        <title>The complete genome sequence of Saccharopolyspora sp. E2A.</title>
        <authorList>
            <person name="Zhang G."/>
        </authorList>
    </citation>
    <scope>NUCLEOTIDE SEQUENCE [LARGE SCALE GENOMIC DNA]</scope>
    <source>
        <strain evidence="15">E2A</strain>
    </source>
</reference>
<evidence type="ECO:0000313" key="15">
    <source>
        <dbReference type="Proteomes" id="UP000371041"/>
    </source>
</evidence>
<dbReference type="InterPro" id="IPR013766">
    <property type="entry name" value="Thioredoxin_domain"/>
</dbReference>
<comment type="similarity">
    <text evidence="2">In the N-terminal section; belongs to the NhaA Na(+)/H(+) (TC 2.A.33) antiporter family.</text>
</comment>
<evidence type="ECO:0000256" key="5">
    <source>
        <dbReference type="ARBA" id="ARBA00022475"/>
    </source>
</evidence>
<keyword evidence="4 12" id="KW-0050">Antiport</keyword>